<dbReference type="EMBL" id="LVHI01000006">
    <property type="protein sequence ID" value="OAK56121.1"/>
    <property type="molecule type" value="Genomic_DNA"/>
</dbReference>
<evidence type="ECO:0000256" key="1">
    <source>
        <dbReference type="SAM" id="SignalP"/>
    </source>
</evidence>
<protein>
    <submittedName>
        <fullName evidence="2">Uncharacterized protein</fullName>
    </submittedName>
</protein>
<keyword evidence="3" id="KW-1185">Reference proteome</keyword>
<gene>
    <name evidence="2" type="ORF">A3K89_18190</name>
</gene>
<sequence length="158" mass="16035">MIKTAVARLAAIAGAVVVSAIGAPALAHAHHQDVTPLPVAYSLGVNFSVPCSGQLTGFVHTPHDRPGMVTVSVTWLPFFTAQCHNAISVNYLSASGSDGAGSGNPSILLPSDSRAFVPLTGQVTFPMPSGGGSVVVAPNAVSTTYLNPLANTVRFTVA</sequence>
<evidence type="ECO:0000313" key="3">
    <source>
        <dbReference type="Proteomes" id="UP000077519"/>
    </source>
</evidence>
<feature type="chain" id="PRO_5008079969" evidence="1">
    <location>
        <begin position="30"/>
        <end position="158"/>
    </location>
</feature>
<name>A0A177YL41_9NOCA</name>
<feature type="signal peptide" evidence="1">
    <location>
        <begin position="1"/>
        <end position="29"/>
    </location>
</feature>
<organism evidence="2 3">
    <name type="scientific">Rhodococcoides kyotonense</name>
    <dbReference type="NCBI Taxonomy" id="398843"/>
    <lineage>
        <taxon>Bacteria</taxon>
        <taxon>Bacillati</taxon>
        <taxon>Actinomycetota</taxon>
        <taxon>Actinomycetes</taxon>
        <taxon>Mycobacteriales</taxon>
        <taxon>Nocardiaceae</taxon>
        <taxon>Rhodococcoides</taxon>
    </lineage>
</organism>
<accession>A0A177YL41</accession>
<dbReference type="RefSeq" id="WP_068422953.1">
    <property type="nucleotide sequence ID" value="NZ_LVHI01000006.1"/>
</dbReference>
<proteinExistence type="predicted"/>
<dbReference type="AlphaFoldDB" id="A0A177YL41"/>
<dbReference type="Proteomes" id="UP000077519">
    <property type="component" value="Unassembled WGS sequence"/>
</dbReference>
<reference evidence="2 3" key="1">
    <citation type="submission" date="2016-03" db="EMBL/GenBank/DDBJ databases">
        <title>Genome sequence of Rhodococcus kyotonensis KB10.</title>
        <authorList>
            <person name="Jeong H."/>
            <person name="Hong C.E."/>
            <person name="Jo S.H."/>
            <person name="Park J.M."/>
        </authorList>
    </citation>
    <scope>NUCLEOTIDE SEQUENCE [LARGE SCALE GENOMIC DNA]</scope>
    <source>
        <strain evidence="2 3">KB10</strain>
    </source>
</reference>
<evidence type="ECO:0000313" key="2">
    <source>
        <dbReference type="EMBL" id="OAK56121.1"/>
    </source>
</evidence>
<comment type="caution">
    <text evidence="2">The sequence shown here is derived from an EMBL/GenBank/DDBJ whole genome shotgun (WGS) entry which is preliminary data.</text>
</comment>
<keyword evidence="1" id="KW-0732">Signal</keyword>